<dbReference type="Gene3D" id="3.40.50.300">
    <property type="entry name" value="P-loop containing nucleotide triphosphate hydrolases"/>
    <property type="match status" value="1"/>
</dbReference>
<dbReference type="Pfam" id="PF00271">
    <property type="entry name" value="Helicase_C"/>
    <property type="match status" value="1"/>
</dbReference>
<evidence type="ECO:0000259" key="6">
    <source>
        <dbReference type="PROSITE" id="PS51192"/>
    </source>
</evidence>
<name>A0A0U5FWS0_ASPCI</name>
<dbReference type="InterPro" id="IPR014001">
    <property type="entry name" value="Helicase_ATP-bd"/>
</dbReference>
<evidence type="ECO:0000313" key="9">
    <source>
        <dbReference type="Proteomes" id="UP000054771"/>
    </source>
</evidence>
<keyword evidence="3" id="KW-0347">Helicase</keyword>
<dbReference type="InterPro" id="IPR000330">
    <property type="entry name" value="SNF2_N"/>
</dbReference>
<feature type="compositionally biased region" description="Acidic residues" evidence="5">
    <location>
        <begin position="107"/>
        <end position="121"/>
    </location>
</feature>
<dbReference type="GO" id="GO:0006281">
    <property type="term" value="P:DNA repair"/>
    <property type="evidence" value="ECO:0007669"/>
    <property type="project" value="TreeGrafter"/>
</dbReference>
<dbReference type="GO" id="GO:0008094">
    <property type="term" value="F:ATP-dependent activity, acting on DNA"/>
    <property type="evidence" value="ECO:0007669"/>
    <property type="project" value="TreeGrafter"/>
</dbReference>
<evidence type="ECO:0000256" key="3">
    <source>
        <dbReference type="ARBA" id="ARBA00022806"/>
    </source>
</evidence>
<keyword evidence="1" id="KW-0547">Nucleotide-binding</keyword>
<dbReference type="GO" id="GO:0016787">
    <property type="term" value="F:hydrolase activity"/>
    <property type="evidence" value="ECO:0007669"/>
    <property type="project" value="UniProtKB-KW"/>
</dbReference>
<dbReference type="SUPFAM" id="SSF57850">
    <property type="entry name" value="RING/U-box"/>
    <property type="match status" value="1"/>
</dbReference>
<dbReference type="GO" id="GO:0004386">
    <property type="term" value="F:helicase activity"/>
    <property type="evidence" value="ECO:0007669"/>
    <property type="project" value="UniProtKB-KW"/>
</dbReference>
<dbReference type="InterPro" id="IPR027417">
    <property type="entry name" value="P-loop_NTPase"/>
</dbReference>
<dbReference type="PANTHER" id="PTHR45626">
    <property type="entry name" value="TRANSCRIPTION TERMINATION FACTOR 2-RELATED"/>
    <property type="match status" value="1"/>
</dbReference>
<dbReference type="PROSITE" id="PS51192">
    <property type="entry name" value="HELICASE_ATP_BIND_1"/>
    <property type="match status" value="1"/>
</dbReference>
<accession>A0A0U5FWS0</accession>
<dbReference type="Proteomes" id="UP000054771">
    <property type="component" value="Unassembled WGS sequence"/>
</dbReference>
<dbReference type="PROSITE" id="PS51194">
    <property type="entry name" value="HELICASE_CTER"/>
    <property type="match status" value="1"/>
</dbReference>
<feature type="region of interest" description="Disordered" evidence="5">
    <location>
        <begin position="107"/>
        <end position="132"/>
    </location>
</feature>
<evidence type="ECO:0000259" key="7">
    <source>
        <dbReference type="PROSITE" id="PS51194"/>
    </source>
</evidence>
<sequence length="1166" mass="131834">MDVQPIQNLEPDAASLAAALARKNPAYAKEAFSRARVAFVQIPDPTSQVHSSVIPAVDNGVGIVPPLPHLAGIDGQATDETFNLQDTLPDNYPGSAVGTFNYGEAEQAEVDQGANEEEDEEMAAREAADQAELKEWKSVEEWYKQLQNPTPADEVRYTKAKRRLEIRNKRSESQKHLQEKEKEKEAEEEAEAEAQESEDEMFVRQNDEPEASASTEPSSGNNAEPVATPARPTRKRKAQNKITAEEKRKSMAVGFEPIRRKAKGKTQQPGGRGTKRKAAPTKGKKDAEPSRKKEKKKTPDDEPDVLLNLRANVIQEAHDSATLAAPETFTAGTRDQAVFQMIAAIPAADQEEARSDGHKLKEALRKFNHRVLSDKQGGWKMKGVKTSMFNYQVLGCAFMRDRENSPEEPRGGILGDVMGIGKSLQALGRFPFWQHSLKSTLMVVVVNIIDGAPSDPDDAVKTTLLVVPSHLCKHWMDQIRIHCDSEALGRVIQWRAGSRFESLDVKKELESYQIIITTYDEIRRSYPVFKPPKELSDPRQLEQHWKQIYEENCGPLHKIKFLRIVLDEAHMIKNRDSSVSLAVRGLTGRHKWILSGTPIHNHTEEFFPLLSFIGVPKLGEYEDFISYYCTDAAGEKRLTNLLRAFMMRRTHGSRLFSLPIIQLPDIKERSVEVEFSEAEWLIYEAIEHFFIDSINALGDVSRFKEQQCRQCLTLFLRLRMFCSHPLTVQQLLKELLRGTLLGQLKKLTREGGADPADASAQIVEFIEKTQHRYKDLIQQNQAQTQAQEQQSPVDNPMFYDNIHLIGEYSRFMKKLHVDQQWDEAFDRGGCAKCGSPPDKPVITSCMHLWCEECFTQISINTERVETQSQEPQSPEQAQLVCLKCTLPIESATRCCFDAAKEPERPEQPVTPAERKARRQAMTSEKAKAKKKAKPEDEDDIAVQDWMQVDTTRMPAAKIAGIKDILQEWKSENPAAKIVIFSQFTDMTQIIADMCTKEKWENRCLTGKVAIATRHKYLDEFKTKDDITILIVSLRAGGIGLDMTAAHKCILVDLWWNEAIQNQAFCRLLRQGQTQTVECVKMVVKGSIDEQMLKLQASKTEEIKGSMGDAVLKNRDSVIALLKLFADVQENQKGQLRVKSKKRDRKKLVPLKIMASERANHEANDES</sequence>
<evidence type="ECO:0000256" key="2">
    <source>
        <dbReference type="ARBA" id="ARBA00022801"/>
    </source>
</evidence>
<organism evidence="8 9">
    <name type="scientific">Aspergillus calidoustus</name>
    <dbReference type="NCBI Taxonomy" id="454130"/>
    <lineage>
        <taxon>Eukaryota</taxon>
        <taxon>Fungi</taxon>
        <taxon>Dikarya</taxon>
        <taxon>Ascomycota</taxon>
        <taxon>Pezizomycotina</taxon>
        <taxon>Eurotiomycetes</taxon>
        <taxon>Eurotiomycetidae</taxon>
        <taxon>Eurotiales</taxon>
        <taxon>Aspergillaceae</taxon>
        <taxon>Aspergillus</taxon>
        <taxon>Aspergillus subgen. Nidulantes</taxon>
    </lineage>
</organism>
<feature type="compositionally biased region" description="Acidic residues" evidence="5">
    <location>
        <begin position="186"/>
        <end position="200"/>
    </location>
</feature>
<evidence type="ECO:0000313" key="8">
    <source>
        <dbReference type="EMBL" id="CEL03085.1"/>
    </source>
</evidence>
<dbReference type="STRING" id="454130.A0A0U5FWS0"/>
<dbReference type="OrthoDB" id="1699231at2759"/>
<dbReference type="InterPro" id="IPR001650">
    <property type="entry name" value="Helicase_C-like"/>
</dbReference>
<evidence type="ECO:0000256" key="4">
    <source>
        <dbReference type="ARBA" id="ARBA00022840"/>
    </source>
</evidence>
<dbReference type="OMA" id="WNEAVQD"/>
<dbReference type="Pfam" id="PF00176">
    <property type="entry name" value="SNF2-rel_dom"/>
    <property type="match status" value="1"/>
</dbReference>
<gene>
    <name evidence="8" type="ORF">ASPCAL04243</name>
</gene>
<dbReference type="InterPro" id="IPR049730">
    <property type="entry name" value="SNF2/RAD54-like_C"/>
</dbReference>
<dbReference type="SMART" id="SM00490">
    <property type="entry name" value="HELICc"/>
    <property type="match status" value="1"/>
</dbReference>
<dbReference type="EMBL" id="CDMC01000003">
    <property type="protein sequence ID" value="CEL03085.1"/>
    <property type="molecule type" value="Genomic_DNA"/>
</dbReference>
<dbReference type="InterPro" id="IPR038718">
    <property type="entry name" value="SNF2-like_sf"/>
</dbReference>
<dbReference type="GO" id="GO:0005524">
    <property type="term" value="F:ATP binding"/>
    <property type="evidence" value="ECO:0007669"/>
    <property type="project" value="UniProtKB-KW"/>
</dbReference>
<feature type="domain" description="Helicase C-terminal" evidence="7">
    <location>
        <begin position="960"/>
        <end position="1118"/>
    </location>
</feature>
<dbReference type="CDD" id="cd18008">
    <property type="entry name" value="DEXDc_SHPRH-like"/>
    <property type="match status" value="1"/>
</dbReference>
<dbReference type="AlphaFoldDB" id="A0A0U5FWS0"/>
<feature type="region of interest" description="Disordered" evidence="5">
    <location>
        <begin position="144"/>
        <end position="304"/>
    </location>
</feature>
<dbReference type="InterPro" id="IPR050628">
    <property type="entry name" value="SNF2_RAD54_helicase_TF"/>
</dbReference>
<dbReference type="GO" id="GO:0005634">
    <property type="term" value="C:nucleus"/>
    <property type="evidence" value="ECO:0007669"/>
    <property type="project" value="TreeGrafter"/>
</dbReference>
<protein>
    <submittedName>
        <fullName evidence="8">Uncharacterized protein</fullName>
    </submittedName>
</protein>
<dbReference type="SUPFAM" id="SSF52540">
    <property type="entry name" value="P-loop containing nucleoside triphosphate hydrolases"/>
    <property type="match status" value="2"/>
</dbReference>
<evidence type="ECO:0000256" key="1">
    <source>
        <dbReference type="ARBA" id="ARBA00022741"/>
    </source>
</evidence>
<dbReference type="PANTHER" id="PTHR45626:SF17">
    <property type="entry name" value="HELICASE-LIKE TRANSCRIPTION FACTOR"/>
    <property type="match status" value="1"/>
</dbReference>
<feature type="region of interest" description="Disordered" evidence="5">
    <location>
        <begin position="901"/>
        <end position="938"/>
    </location>
</feature>
<dbReference type="CDD" id="cd18793">
    <property type="entry name" value="SF2_C_SNF"/>
    <property type="match status" value="1"/>
</dbReference>
<keyword evidence="4" id="KW-0067">ATP-binding</keyword>
<reference evidence="9" key="1">
    <citation type="journal article" date="2016" name="Genome Announc.">
        <title>Draft genome sequences of fungus Aspergillus calidoustus.</title>
        <authorList>
            <person name="Horn F."/>
            <person name="Linde J."/>
            <person name="Mattern D.J."/>
            <person name="Walther G."/>
            <person name="Guthke R."/>
            <person name="Scherlach K."/>
            <person name="Martin K."/>
            <person name="Brakhage A.A."/>
            <person name="Petzke L."/>
            <person name="Valiante V."/>
        </authorList>
    </citation>
    <scope>NUCLEOTIDE SEQUENCE [LARGE SCALE GENOMIC DNA]</scope>
    <source>
        <strain evidence="9">SF006504</strain>
    </source>
</reference>
<dbReference type="Gene3D" id="3.40.50.10810">
    <property type="entry name" value="Tandem AAA-ATPase domain"/>
    <property type="match status" value="1"/>
</dbReference>
<feature type="compositionally biased region" description="Basic and acidic residues" evidence="5">
    <location>
        <begin position="122"/>
        <end position="132"/>
    </location>
</feature>
<keyword evidence="9" id="KW-1185">Reference proteome</keyword>
<feature type="compositionally biased region" description="Basic and acidic residues" evidence="5">
    <location>
        <begin position="153"/>
        <end position="185"/>
    </location>
</feature>
<proteinExistence type="predicted"/>
<keyword evidence="2" id="KW-0378">Hydrolase</keyword>
<dbReference type="SMART" id="SM00487">
    <property type="entry name" value="DEXDc"/>
    <property type="match status" value="1"/>
</dbReference>
<evidence type="ECO:0000256" key="5">
    <source>
        <dbReference type="SAM" id="MobiDB-lite"/>
    </source>
</evidence>
<feature type="domain" description="Helicase ATP-binding" evidence="6">
    <location>
        <begin position="403"/>
        <end position="616"/>
    </location>
</feature>